<dbReference type="PANTHER" id="PTHR13980">
    <property type="entry name" value="CDC68 RELATED"/>
    <property type="match status" value="1"/>
</dbReference>
<dbReference type="FunFam" id="2.30.29.30:FF:000017">
    <property type="entry name" value="FACT complex subunit SPT16"/>
    <property type="match status" value="1"/>
</dbReference>
<keyword evidence="4 10" id="KW-0227">DNA damage</keyword>
<dbReference type="GO" id="GO:0031491">
    <property type="term" value="F:nucleosome binding"/>
    <property type="evidence" value="ECO:0007669"/>
    <property type="project" value="TreeGrafter"/>
</dbReference>
<dbReference type="Pfam" id="PF08512">
    <property type="entry name" value="Rttp106-like_middle"/>
    <property type="match status" value="1"/>
</dbReference>
<keyword evidence="2 10" id="KW-0158">Chromosome</keyword>
<dbReference type="Gene3D" id="2.30.29.210">
    <property type="entry name" value="FACT complex subunit Spt16p/Cdc68p"/>
    <property type="match status" value="1"/>
</dbReference>
<reference evidence="15 16" key="1">
    <citation type="journal article" date="2015" name="Sci. Rep.">
        <title>Genome of the facultative scuticociliatosis pathogen Pseudocohnilembus persalinus provides insight into its virulence through horizontal gene transfer.</title>
        <authorList>
            <person name="Xiong J."/>
            <person name="Wang G."/>
            <person name="Cheng J."/>
            <person name="Tian M."/>
            <person name="Pan X."/>
            <person name="Warren A."/>
            <person name="Jiang C."/>
            <person name="Yuan D."/>
            <person name="Miao W."/>
        </authorList>
    </citation>
    <scope>NUCLEOTIDE SEQUENCE [LARGE SCALE GENOMIC DNA]</scope>
    <source>
        <strain evidence="15">36N120E</strain>
    </source>
</reference>
<evidence type="ECO:0000259" key="14">
    <source>
        <dbReference type="SMART" id="SM01287"/>
    </source>
</evidence>
<feature type="domain" description="FACT complex subunit SPT16 middle" evidence="13">
    <location>
        <begin position="398"/>
        <end position="549"/>
    </location>
</feature>
<evidence type="ECO:0000256" key="9">
    <source>
        <dbReference type="ARBA" id="ARBA00023242"/>
    </source>
</evidence>
<keyword evidence="16" id="KW-1185">Reference proteome</keyword>
<feature type="region of interest" description="Disordered" evidence="12">
    <location>
        <begin position="782"/>
        <end position="884"/>
    </location>
</feature>
<keyword evidence="8 10" id="KW-0234">DNA repair</keyword>
<dbReference type="GO" id="GO:0006281">
    <property type="term" value="P:DNA repair"/>
    <property type="evidence" value="ECO:0007669"/>
    <property type="project" value="UniProtKB-UniRule"/>
</dbReference>
<dbReference type="InParanoid" id="A0A0V0Q7D8"/>
<comment type="function">
    <text evidence="10">Component of the FACT complex, a general chromatin factor that acts to reorganize nucleosomes. The FACT complex is involved in multiple processes that require DNA as a template such as mRNA elongation, DNA replication and DNA repair. During transcription elongation the FACT complex acts as a histone chaperone that both destabilizes and restores nucleosomal structure. It facilitates the passage of RNA polymerase II and transcription by promoting the dissociation of one histone H2A-H2B dimer from the nucleosome, then subsequently promotes the reestablishment of the nucleosome following the passage of RNA polymerase II.</text>
</comment>
<dbReference type="Gene3D" id="2.30.29.150">
    <property type="match status" value="1"/>
</dbReference>
<dbReference type="SUPFAM" id="SSF55920">
    <property type="entry name" value="Creatinase/aminopeptidase"/>
    <property type="match status" value="1"/>
</dbReference>
<evidence type="ECO:0000256" key="1">
    <source>
        <dbReference type="ARBA" id="ARBA00010779"/>
    </source>
</evidence>
<keyword evidence="3 10" id="KW-0235">DNA replication</keyword>
<evidence type="ECO:0000256" key="8">
    <source>
        <dbReference type="ARBA" id="ARBA00023204"/>
    </source>
</evidence>
<evidence type="ECO:0000256" key="4">
    <source>
        <dbReference type="ARBA" id="ARBA00022763"/>
    </source>
</evidence>
<dbReference type="AlphaFoldDB" id="A0A0V0Q7D8"/>
<evidence type="ECO:0000256" key="2">
    <source>
        <dbReference type="ARBA" id="ARBA00022454"/>
    </source>
</evidence>
<feature type="compositionally biased region" description="Basic and acidic residues" evidence="12">
    <location>
        <begin position="856"/>
        <end position="874"/>
    </location>
</feature>
<protein>
    <recommendedName>
        <fullName evidence="10">FACT complex subunit</fullName>
    </recommendedName>
</protein>
<evidence type="ECO:0000256" key="6">
    <source>
        <dbReference type="ARBA" id="ARBA00023054"/>
    </source>
</evidence>
<dbReference type="EMBL" id="LDAU01000267">
    <property type="protein sequence ID" value="KRW98162.1"/>
    <property type="molecule type" value="Genomic_DNA"/>
</dbReference>
<comment type="similarity">
    <text evidence="1 10">Belongs to the peptidase M24 family. SPT16 subfamily.</text>
</comment>
<dbReference type="InterPro" id="IPR056595">
    <property type="entry name" value="Fact-SPT16_PH"/>
</dbReference>
<organism evidence="15 16">
    <name type="scientific">Pseudocohnilembus persalinus</name>
    <name type="common">Ciliate</name>
    <dbReference type="NCBI Taxonomy" id="266149"/>
    <lineage>
        <taxon>Eukaryota</taxon>
        <taxon>Sar</taxon>
        <taxon>Alveolata</taxon>
        <taxon>Ciliophora</taxon>
        <taxon>Intramacronucleata</taxon>
        <taxon>Oligohymenophorea</taxon>
        <taxon>Scuticociliatia</taxon>
        <taxon>Philasterida</taxon>
        <taxon>Pseudocohnilembidae</taxon>
        <taxon>Pseudocohnilembus</taxon>
    </lineage>
</organism>
<dbReference type="InterPro" id="IPR040258">
    <property type="entry name" value="Spt16"/>
</dbReference>
<dbReference type="Proteomes" id="UP000054937">
    <property type="component" value="Unassembled WGS sequence"/>
</dbReference>
<gene>
    <name evidence="15" type="ORF">PPERSA_02140</name>
</gene>
<evidence type="ECO:0000313" key="15">
    <source>
        <dbReference type="EMBL" id="KRW98162.1"/>
    </source>
</evidence>
<name>A0A0V0Q7D8_PSEPJ</name>
<accession>A0A0V0Q7D8</accession>
<dbReference type="InterPro" id="IPR013953">
    <property type="entry name" value="FACT_SPT16_M"/>
</dbReference>
<evidence type="ECO:0000256" key="11">
    <source>
        <dbReference type="SAM" id="Coils"/>
    </source>
</evidence>
<evidence type="ECO:0000256" key="7">
    <source>
        <dbReference type="ARBA" id="ARBA00023163"/>
    </source>
</evidence>
<evidence type="ECO:0000259" key="13">
    <source>
        <dbReference type="SMART" id="SM01286"/>
    </source>
</evidence>
<dbReference type="GO" id="GO:0006368">
    <property type="term" value="P:transcription elongation by RNA polymerase II"/>
    <property type="evidence" value="ECO:0007669"/>
    <property type="project" value="TreeGrafter"/>
</dbReference>
<dbReference type="InterPro" id="IPR000994">
    <property type="entry name" value="Pept_M24"/>
</dbReference>
<evidence type="ECO:0000313" key="16">
    <source>
        <dbReference type="Proteomes" id="UP000054937"/>
    </source>
</evidence>
<keyword evidence="7 10" id="KW-0804">Transcription</keyword>
<feature type="compositionally biased region" description="Acidic residues" evidence="12">
    <location>
        <begin position="782"/>
        <end position="821"/>
    </location>
</feature>
<dbReference type="Pfam" id="PF00557">
    <property type="entry name" value="Peptidase_M24"/>
    <property type="match status" value="1"/>
</dbReference>
<dbReference type="SMART" id="SM01287">
    <property type="entry name" value="Rtt106"/>
    <property type="match status" value="1"/>
</dbReference>
<dbReference type="PANTHER" id="PTHR13980:SF15">
    <property type="entry name" value="FACT COMPLEX SUBUNIT SPT16"/>
    <property type="match status" value="1"/>
</dbReference>
<dbReference type="Gene3D" id="2.30.29.30">
    <property type="entry name" value="Pleckstrin-homology domain (PH domain)/Phosphotyrosine-binding domain (PTB)"/>
    <property type="match status" value="1"/>
</dbReference>
<dbReference type="OrthoDB" id="10251642at2759"/>
<dbReference type="SMART" id="SM01286">
    <property type="entry name" value="SPT16"/>
    <property type="match status" value="1"/>
</dbReference>
<sequence length="884" mass="101838">MQFIEKVAGDNQEGLQQLYDLIKKDTGANEFKIGQLEKEEQQGPLDGNYKDFMKLQTSHQFVDCTQFIQETLLVKDNQELGLIEKQGEQERIKNKYGVDPNSVDFSYLPVIQSGGQYNLQAAQPNNNKLEYDTIIASLGMSYNQYNSNLSRTLFIDPNEEQKEVYQAVKSLHTKIIKEFIKPDKQISDIHKQIVDYLKDHIPQIPQSSYPSNFGQGIGLLFKENLITISENCERITQPGMVLNINTGFSGLKAGNKNYAILIQDTIILTKQESFSITTQISSDLDDISYSIDDQSDEEEKQNGENQRNSQKRQDQGHYATRRTRGRQNQATVIDQETYNKRKQHQVELRKIKLDEMKIRLENDGFSSSKKKDLYIELEKVNTYKQQSDFPENIKPNQIYIDSKRNALLLPVNGSHVPINVNIVKNCSKQDEGNKTFSLRLNLQYPGLSLGLAGVKFPVLPDENVFIRELTFKSKNEQRINDNIKKIKELQKKVKQVNLEKQQREELVAQDNIIPIRGKRPVLKDLKIRPPISAKKSNGQLECHQNGFKYVTQRGETCDIIFSNIKHAFFQPCDFEMIIVLHFHLKNPLIINKKKTYDVQFFTEVGVGAVDLNQKRRTGMDDDYDDEEQEKLMRKKLNKDFKLFIRAIQEIDKDSVNFERPYRDLGFDGAPNRATCFLQPTNSCLINVIDSPQFILTLEEVELCCFERMMPSLKNFDLVFLFKDYDKPVQRITAIPMNKAEEIKNWLDQMEIIFFESTRAIAWTTIMGEIKKDIEGFVEDGGWEPVLEDEDGEEDEDSALEGDSDFESVSSAEEEEYDEDDSQFGSSASLVSEDDSGYDEESELSESGQSWSQLEKQAARDDEQKARMKRQEANESRGAGGRRRR</sequence>
<feature type="region of interest" description="Disordered" evidence="12">
    <location>
        <begin position="293"/>
        <end position="338"/>
    </location>
</feature>
<keyword evidence="6 11" id="KW-0175">Coiled coil</keyword>
<feature type="compositionally biased region" description="Polar residues" evidence="12">
    <location>
        <begin position="326"/>
        <end position="336"/>
    </location>
</feature>
<feature type="compositionally biased region" description="Acidic residues" evidence="12">
    <location>
        <begin position="831"/>
        <end position="843"/>
    </location>
</feature>
<dbReference type="Pfam" id="PF08644">
    <property type="entry name" value="SPT16"/>
    <property type="match status" value="1"/>
</dbReference>
<dbReference type="Gene3D" id="3.90.230.10">
    <property type="entry name" value="Creatinase/methionine aminopeptidase superfamily"/>
    <property type="match status" value="1"/>
</dbReference>
<comment type="subcellular location">
    <subcellularLocation>
        <location evidence="10">Nucleus</location>
    </subcellularLocation>
    <subcellularLocation>
        <location evidence="10">Chromosome</location>
    </subcellularLocation>
</comment>
<dbReference type="Pfam" id="PF24824">
    <property type="entry name" value="PH_SPT16"/>
    <property type="match status" value="1"/>
</dbReference>
<keyword evidence="5 10" id="KW-0805">Transcription regulation</keyword>
<keyword evidence="9 10" id="KW-0539">Nucleus</keyword>
<feature type="coiled-coil region" evidence="11">
    <location>
        <begin position="472"/>
        <end position="509"/>
    </location>
</feature>
<dbReference type="InterPro" id="IPR013719">
    <property type="entry name" value="RTT106/SPT16-like_middle_dom"/>
</dbReference>
<evidence type="ECO:0000256" key="10">
    <source>
        <dbReference type="RuleBase" id="RU367052"/>
    </source>
</evidence>
<evidence type="ECO:0000256" key="12">
    <source>
        <dbReference type="SAM" id="MobiDB-lite"/>
    </source>
</evidence>
<feature type="domain" description="Histone chaperone RTT106/FACT complex subunit SPT16-like middle" evidence="14">
    <location>
        <begin position="666"/>
        <end position="756"/>
    </location>
</feature>
<evidence type="ECO:0000256" key="3">
    <source>
        <dbReference type="ARBA" id="ARBA00022705"/>
    </source>
</evidence>
<evidence type="ECO:0000256" key="5">
    <source>
        <dbReference type="ARBA" id="ARBA00023015"/>
    </source>
</evidence>
<proteinExistence type="inferred from homology"/>
<dbReference type="FunCoup" id="A0A0V0Q7D8">
    <property type="interactions" value="611"/>
</dbReference>
<dbReference type="GO" id="GO:0006260">
    <property type="term" value="P:DNA replication"/>
    <property type="evidence" value="ECO:0007669"/>
    <property type="project" value="UniProtKB-KW"/>
</dbReference>
<dbReference type="FunFam" id="2.30.29.210:FF:000001">
    <property type="entry name" value="FACT complex subunit spt16"/>
    <property type="match status" value="1"/>
</dbReference>
<dbReference type="InterPro" id="IPR011993">
    <property type="entry name" value="PH-like_dom_sf"/>
</dbReference>
<comment type="caution">
    <text evidence="15">The sequence shown here is derived from an EMBL/GenBank/DDBJ whole genome shotgun (WGS) entry which is preliminary data.</text>
</comment>
<dbReference type="OMA" id="YHINTIP"/>
<dbReference type="InterPro" id="IPR036005">
    <property type="entry name" value="Creatinase/aminopeptidase-like"/>
</dbReference>
<dbReference type="GO" id="GO:0035101">
    <property type="term" value="C:FACT complex"/>
    <property type="evidence" value="ECO:0007669"/>
    <property type="project" value="UniProtKB-UniRule"/>
</dbReference>
<comment type="subunit">
    <text evidence="10">Component of the FACT complex.</text>
</comment>